<dbReference type="EMBL" id="AANZ01000023">
    <property type="protein sequence ID" value="EAQ78179.1"/>
    <property type="molecule type" value="Genomic_DNA"/>
</dbReference>
<name>A3ZZ84_9BACT</name>
<dbReference type="Proteomes" id="UP000004358">
    <property type="component" value="Unassembled WGS sequence"/>
</dbReference>
<sequence>MPAWRTAAHPSIDPQSVRFVNRQYLGIEGHILRGEDIQELDPTSTLPGWMQTQGCIASRFHPGLF</sequence>
<reference evidence="1 2" key="1">
    <citation type="submission" date="2006-02" db="EMBL/GenBank/DDBJ databases">
        <authorList>
            <person name="Amann R."/>
            <person name="Ferriera S."/>
            <person name="Johnson J."/>
            <person name="Kravitz S."/>
            <person name="Halpern A."/>
            <person name="Remington K."/>
            <person name="Beeson K."/>
            <person name="Tran B."/>
            <person name="Rogers Y.-H."/>
            <person name="Friedman R."/>
            <person name="Venter J.C."/>
        </authorList>
    </citation>
    <scope>NUCLEOTIDE SEQUENCE [LARGE SCALE GENOMIC DNA]</scope>
    <source>
        <strain evidence="1 2">DSM 3645</strain>
    </source>
</reference>
<accession>A3ZZ84</accession>
<dbReference type="HOGENOM" id="CLU_2841082_0_0_0"/>
<organism evidence="1 2">
    <name type="scientific">Blastopirellula marina DSM 3645</name>
    <dbReference type="NCBI Taxonomy" id="314230"/>
    <lineage>
        <taxon>Bacteria</taxon>
        <taxon>Pseudomonadati</taxon>
        <taxon>Planctomycetota</taxon>
        <taxon>Planctomycetia</taxon>
        <taxon>Pirellulales</taxon>
        <taxon>Pirellulaceae</taxon>
        <taxon>Blastopirellula</taxon>
    </lineage>
</organism>
<proteinExistence type="predicted"/>
<comment type="caution">
    <text evidence="1">The sequence shown here is derived from an EMBL/GenBank/DDBJ whole genome shotgun (WGS) entry which is preliminary data.</text>
</comment>
<evidence type="ECO:0000313" key="1">
    <source>
        <dbReference type="EMBL" id="EAQ78179.1"/>
    </source>
</evidence>
<evidence type="ECO:0000313" key="2">
    <source>
        <dbReference type="Proteomes" id="UP000004358"/>
    </source>
</evidence>
<dbReference type="AlphaFoldDB" id="A3ZZ84"/>
<protein>
    <submittedName>
        <fullName evidence="1">Uncharacterized protein</fullName>
    </submittedName>
</protein>
<gene>
    <name evidence="1" type="ORF">DSM3645_15420</name>
</gene>